<dbReference type="InterPro" id="IPR019710">
    <property type="entry name" value="DUF4226"/>
</dbReference>
<dbReference type="OrthoDB" id="5177647at2"/>
<gene>
    <name evidence="7" type="ORF">NRB56_37980</name>
</gene>
<dbReference type="Proteomes" id="UP000431401">
    <property type="component" value="Unassembled WGS sequence"/>
</dbReference>
<name>A0A7K0DR08_9NOCA</name>
<feature type="region of interest" description="Disordered" evidence="5">
    <location>
        <begin position="236"/>
        <end position="255"/>
    </location>
</feature>
<dbReference type="GO" id="GO:0006508">
    <property type="term" value="P:proteolysis"/>
    <property type="evidence" value="ECO:0007669"/>
    <property type="project" value="UniProtKB-KW"/>
</dbReference>
<dbReference type="PANTHER" id="PTHR47359">
    <property type="entry name" value="PEPTIDOGLYCAN DL-ENDOPEPTIDASE CWLO"/>
    <property type="match status" value="1"/>
</dbReference>
<feature type="compositionally biased region" description="Low complexity" evidence="5">
    <location>
        <begin position="21"/>
        <end position="30"/>
    </location>
</feature>
<dbReference type="Pfam" id="PF10774">
    <property type="entry name" value="DUF4226"/>
    <property type="match status" value="1"/>
</dbReference>
<feature type="compositionally biased region" description="Gly residues" evidence="5">
    <location>
        <begin position="1"/>
        <end position="11"/>
    </location>
</feature>
<reference evidence="7 8" key="1">
    <citation type="submission" date="2019-10" db="EMBL/GenBank/DDBJ databases">
        <title>Nocardia macrotermitis sp. nov. and Nocardia aurantia sp. nov., isolated from the gut of fungus growing-termite Macrotermes natalensis.</title>
        <authorList>
            <person name="Benndorf R."/>
            <person name="Schwitalla J."/>
            <person name="Martin K."/>
            <person name="De Beer W."/>
            <person name="Kaster A.-K."/>
            <person name="Vollmers J."/>
            <person name="Poulsen M."/>
            <person name="Beemelmanns C."/>
        </authorList>
    </citation>
    <scope>NUCLEOTIDE SEQUENCE [LARGE SCALE GENOMIC DNA]</scope>
    <source>
        <strain evidence="7 8">RB56</strain>
    </source>
</reference>
<dbReference type="InterPro" id="IPR038765">
    <property type="entry name" value="Papain-like_cys_pep_sf"/>
</dbReference>
<keyword evidence="8" id="KW-1185">Reference proteome</keyword>
<dbReference type="GO" id="GO:0008234">
    <property type="term" value="F:cysteine-type peptidase activity"/>
    <property type="evidence" value="ECO:0007669"/>
    <property type="project" value="UniProtKB-KW"/>
</dbReference>
<dbReference type="PROSITE" id="PS51935">
    <property type="entry name" value="NLPC_P60"/>
    <property type="match status" value="1"/>
</dbReference>
<dbReference type="SUPFAM" id="SSF54001">
    <property type="entry name" value="Cysteine proteinases"/>
    <property type="match status" value="1"/>
</dbReference>
<dbReference type="RefSeq" id="WP_153344018.1">
    <property type="nucleotide sequence ID" value="NZ_WEGI01000008.1"/>
</dbReference>
<protein>
    <recommendedName>
        <fullName evidence="6">NlpC/P60 domain-containing protein</fullName>
    </recommendedName>
</protein>
<organism evidence="7 8">
    <name type="scientific">Nocardia aurantia</name>
    <dbReference type="NCBI Taxonomy" id="2585199"/>
    <lineage>
        <taxon>Bacteria</taxon>
        <taxon>Bacillati</taxon>
        <taxon>Actinomycetota</taxon>
        <taxon>Actinomycetes</taxon>
        <taxon>Mycobacteriales</taxon>
        <taxon>Nocardiaceae</taxon>
        <taxon>Nocardia</taxon>
    </lineage>
</organism>
<evidence type="ECO:0000256" key="5">
    <source>
        <dbReference type="SAM" id="MobiDB-lite"/>
    </source>
</evidence>
<comment type="caution">
    <text evidence="7">The sequence shown here is derived from an EMBL/GenBank/DDBJ whole genome shotgun (WGS) entry which is preliminary data.</text>
</comment>
<feature type="region of interest" description="Disordered" evidence="5">
    <location>
        <begin position="1"/>
        <end position="225"/>
    </location>
</feature>
<dbReference type="InterPro" id="IPR051794">
    <property type="entry name" value="PG_Endopeptidase_C40"/>
</dbReference>
<accession>A0A7K0DR08</accession>
<feature type="region of interest" description="Disordered" evidence="5">
    <location>
        <begin position="277"/>
        <end position="348"/>
    </location>
</feature>
<keyword evidence="4" id="KW-0788">Thiol protease</keyword>
<feature type="compositionally biased region" description="Low complexity" evidence="5">
    <location>
        <begin position="209"/>
        <end position="225"/>
    </location>
</feature>
<evidence type="ECO:0000256" key="3">
    <source>
        <dbReference type="ARBA" id="ARBA00022801"/>
    </source>
</evidence>
<proteinExistence type="inferred from homology"/>
<dbReference type="Pfam" id="PF00877">
    <property type="entry name" value="NLPC_P60"/>
    <property type="match status" value="1"/>
</dbReference>
<feature type="domain" description="NlpC/P60" evidence="6">
    <location>
        <begin position="483"/>
        <end position="601"/>
    </location>
</feature>
<sequence length="601" mass="58673">MAPARTGGGPGTDSLAGEPITAAPATPWTARADRARPGHPWQSGGDPGDVSGANPAPGASGPDEHRDDVSAVSDVANRVVTQADPSASHADDITGPAATGPGSDVDVTGSGTADIEDPLSATDSAGSESTDPAGNSPAPVASSTSEAGGPGSWTASGRPVTTSAAATDTTAGTGTMPATSAATAATTAGSTGPGRATAVSAATSGPGGTVASPATVASGSAPSAAVPVSGRAGPYGYGSTSNGKPAHTDSAAQPAAAPNADMMNLLPALLSAMSGLGSGKGGNGGSGSGTSPQAQRAKQALQDLADSHGTGDTTVPRTGGTGVPQTGGAGVPQTGNTGSGGGTSSGSAAAALSAKQTFQRTASTAFGNLDNKLVSYVNELGGVTSGNRANMDRLLSEVNTALSQIGPDATTVAGQYRVHALLATALHDAQVIAGDTGSSAASTAAAINELTRQYVYNISGQDYRANFHGSRGYGTFTASSTASSAVQKAISTAESELGKPYVYGAEGPNSFDCSGLMQYSAASAGVSIPRTASQQYQQLPKVNPADIRPGDLIFPAAEFNNGSPGHVMMYIGNGQCIEAPHTGDVVKIIGLPRSYAASRWS</sequence>
<feature type="compositionally biased region" description="Gly residues" evidence="5">
    <location>
        <begin position="319"/>
        <end position="330"/>
    </location>
</feature>
<evidence type="ECO:0000259" key="6">
    <source>
        <dbReference type="PROSITE" id="PS51935"/>
    </source>
</evidence>
<evidence type="ECO:0000256" key="1">
    <source>
        <dbReference type="ARBA" id="ARBA00007074"/>
    </source>
</evidence>
<dbReference type="EMBL" id="WEGI01000008">
    <property type="protein sequence ID" value="MQY28215.1"/>
    <property type="molecule type" value="Genomic_DNA"/>
</dbReference>
<keyword evidence="2" id="KW-0645">Protease</keyword>
<dbReference type="Gene3D" id="3.90.1720.10">
    <property type="entry name" value="endopeptidase domain like (from Nostoc punctiforme)"/>
    <property type="match status" value="1"/>
</dbReference>
<dbReference type="AlphaFoldDB" id="A0A7K0DR08"/>
<dbReference type="PANTHER" id="PTHR47359:SF3">
    <property type="entry name" value="NLP_P60 DOMAIN-CONTAINING PROTEIN-RELATED"/>
    <property type="match status" value="1"/>
</dbReference>
<feature type="compositionally biased region" description="Gly residues" evidence="5">
    <location>
        <begin position="277"/>
        <end position="288"/>
    </location>
</feature>
<dbReference type="InterPro" id="IPR000064">
    <property type="entry name" value="NLP_P60_dom"/>
</dbReference>
<evidence type="ECO:0000256" key="4">
    <source>
        <dbReference type="ARBA" id="ARBA00022807"/>
    </source>
</evidence>
<feature type="compositionally biased region" description="Low complexity" evidence="5">
    <location>
        <begin position="161"/>
        <end position="198"/>
    </location>
</feature>
<feature type="compositionally biased region" description="Polar residues" evidence="5">
    <location>
        <begin position="121"/>
        <end position="133"/>
    </location>
</feature>
<keyword evidence="3" id="KW-0378">Hydrolase</keyword>
<evidence type="ECO:0000256" key="2">
    <source>
        <dbReference type="ARBA" id="ARBA00022670"/>
    </source>
</evidence>
<evidence type="ECO:0000313" key="7">
    <source>
        <dbReference type="EMBL" id="MQY28215.1"/>
    </source>
</evidence>
<evidence type="ECO:0000313" key="8">
    <source>
        <dbReference type="Proteomes" id="UP000431401"/>
    </source>
</evidence>
<comment type="similarity">
    <text evidence="1">Belongs to the peptidase C40 family.</text>
</comment>